<dbReference type="EMBL" id="WKFB01000279">
    <property type="protein sequence ID" value="KAF6728534.1"/>
    <property type="molecule type" value="Genomic_DNA"/>
</dbReference>
<dbReference type="AlphaFoldDB" id="A0A834FBY5"/>
<feature type="compositionally biased region" description="Basic and acidic residues" evidence="1">
    <location>
        <begin position="49"/>
        <end position="69"/>
    </location>
</feature>
<sequence length="845" mass="92079">MMERETGEHLPTSEKPHIILQDSHQTNETPINKSSIVLLEHGDQRYTDGELAHSTKSLVNKEVEEKGPEDCVEETSYKPVSTSRSRRGRPRKKRQQKKKVKSISSKVLPVQPGLGDPSVEEHGSKALPLPCSKDGVTSKSSEVLQTELHPIQGSSNTFVKSKKNMEVCSLPVSVECKAKGPASKNQKITESKKASVEVKERTPIISEIETSNTSVSKSENVVTLPHKECSTTASLQDAILLVEAMNQSAVENTVPQSQNSAQSQTRGSAIKRTINNVGQMAQKISLQPLKTLTTKALDASTSRGATTFADSIIPKIIIVQKRNQTVACDGVPPVTVLSEKALTQTPTTSQFPTQPLIVQPNRKTRIILVPRTDCGSASHKTTGVCPLKLSSCTMTENQNNNLPKNSAYVDLPLLPPSTSQAPKKTIKVSYKQIFPDVHSLTKAVSACQQLEFSPQLKKVVESQTAPDKPNSLENLESVVQSESLEIPESVVQRETLGLPESLEMSESVINPESSEMSESVINPESSEMSESVINPESSEMSESIIQPESSEVSESIIQPESSEVSESIIQPESSEVSESIIQPESLEMPESDVQSETSNMPDPLEIPESVAQSESLVVPKSLEKPQQLEKQELVDQPEFSENSKTVVLKEKQDTEEITTLPEALSMKISTTSQEVKLALIDNMTMVENMDTTDSSDSSDQTTSPSKVANISKEACSSSDKSTELPGSVSSILSVPTKQNVSPVVRLTRLPFFVSTKETVLISRLSSNEYMIDRKDKVGQGIEQKNSGISTSTSSQKAHKKGSVKLSVACNRIDSSQKLAMKRKQTSKKRQDGQLQPTSYYIQGGS</sequence>
<feature type="compositionally biased region" description="Polar residues" evidence="1">
    <location>
        <begin position="507"/>
        <end position="582"/>
    </location>
</feature>
<evidence type="ECO:0000313" key="2">
    <source>
        <dbReference type="EMBL" id="KAF6728534.1"/>
    </source>
</evidence>
<feature type="compositionally biased region" description="Polar residues" evidence="1">
    <location>
        <begin position="782"/>
        <end position="795"/>
    </location>
</feature>
<evidence type="ECO:0000256" key="1">
    <source>
        <dbReference type="SAM" id="MobiDB-lite"/>
    </source>
</evidence>
<feature type="compositionally biased region" description="Polar residues" evidence="1">
    <location>
        <begin position="22"/>
        <end position="33"/>
    </location>
</feature>
<feature type="compositionally biased region" description="Low complexity" evidence="1">
    <location>
        <begin position="691"/>
        <end position="705"/>
    </location>
</feature>
<feature type="region of interest" description="Disordered" evidence="1">
    <location>
        <begin position="689"/>
        <end position="728"/>
    </location>
</feature>
<feature type="compositionally biased region" description="Basic and acidic residues" evidence="1">
    <location>
        <begin position="621"/>
        <end position="633"/>
    </location>
</feature>
<feature type="region of interest" description="Disordered" evidence="1">
    <location>
        <begin position="816"/>
        <end position="845"/>
    </location>
</feature>
<feature type="region of interest" description="Disordered" evidence="1">
    <location>
        <begin position="1"/>
        <end position="33"/>
    </location>
</feature>
<accession>A0A834FBY5</accession>
<feature type="region of interest" description="Disordered" evidence="1">
    <location>
        <begin position="495"/>
        <end position="653"/>
    </location>
</feature>
<feature type="compositionally biased region" description="Polar residues" evidence="1">
    <location>
        <begin position="832"/>
        <end position="845"/>
    </location>
</feature>
<feature type="region of interest" description="Disordered" evidence="1">
    <location>
        <begin position="49"/>
        <end position="135"/>
    </location>
</feature>
<dbReference type="Proteomes" id="UP000646548">
    <property type="component" value="Unassembled WGS sequence"/>
</dbReference>
<feature type="region of interest" description="Disordered" evidence="1">
    <location>
        <begin position="782"/>
        <end position="803"/>
    </location>
</feature>
<name>A0A834FBY5_ORYME</name>
<proteinExistence type="predicted"/>
<organism evidence="2 3">
    <name type="scientific">Oryzias melastigma</name>
    <name type="common">Marine medaka</name>
    <dbReference type="NCBI Taxonomy" id="30732"/>
    <lineage>
        <taxon>Eukaryota</taxon>
        <taxon>Metazoa</taxon>
        <taxon>Chordata</taxon>
        <taxon>Craniata</taxon>
        <taxon>Vertebrata</taxon>
        <taxon>Euteleostomi</taxon>
        <taxon>Actinopterygii</taxon>
        <taxon>Neopterygii</taxon>
        <taxon>Teleostei</taxon>
        <taxon>Neoteleostei</taxon>
        <taxon>Acanthomorphata</taxon>
        <taxon>Ovalentaria</taxon>
        <taxon>Atherinomorphae</taxon>
        <taxon>Beloniformes</taxon>
        <taxon>Adrianichthyidae</taxon>
        <taxon>Oryziinae</taxon>
        <taxon>Oryzias</taxon>
    </lineage>
</organism>
<feature type="compositionally biased region" description="Basic residues" evidence="1">
    <location>
        <begin position="84"/>
        <end position="101"/>
    </location>
</feature>
<reference evidence="2" key="1">
    <citation type="journal article" name="BMC Genomics">
        <title>Long-read sequencing and de novo genome assembly of marine medaka (Oryzias melastigma).</title>
        <authorList>
            <person name="Liang P."/>
            <person name="Saqib H.S.A."/>
            <person name="Ni X."/>
            <person name="Shen Y."/>
        </authorList>
    </citation>
    <scope>NUCLEOTIDE SEQUENCE</scope>
    <source>
        <strain evidence="2">Bigg-433</strain>
    </source>
</reference>
<comment type="caution">
    <text evidence="2">The sequence shown here is derived from an EMBL/GenBank/DDBJ whole genome shotgun (WGS) entry which is preliminary data.</text>
</comment>
<protein>
    <submittedName>
        <fullName evidence="2">110 kDa antigen</fullName>
    </submittedName>
</protein>
<feature type="compositionally biased region" description="Basic and acidic residues" evidence="1">
    <location>
        <begin position="1"/>
        <end position="17"/>
    </location>
</feature>
<gene>
    <name evidence="2" type="ORF">FQA47_007248</name>
</gene>
<evidence type="ECO:0000313" key="3">
    <source>
        <dbReference type="Proteomes" id="UP000646548"/>
    </source>
</evidence>